<accession>A0AAV1K811</accession>
<dbReference type="AlphaFoldDB" id="A0AAV1K811"/>
<dbReference type="EMBL" id="CAVLGL010000001">
    <property type="protein sequence ID" value="CAK1578624.1"/>
    <property type="molecule type" value="Genomic_DNA"/>
</dbReference>
<evidence type="ECO:0000313" key="1">
    <source>
        <dbReference type="EMBL" id="CAK1578624.1"/>
    </source>
</evidence>
<proteinExistence type="predicted"/>
<sequence>MAKLYIRKNYNVGTFTKAYNTRISFVKPTSIRCIRKSAREMDIILSRSHYSKGRDGKIFHFFSPSLHPSNS</sequence>
<reference evidence="1 2" key="1">
    <citation type="submission" date="2023-11" db="EMBL/GenBank/DDBJ databases">
        <authorList>
            <person name="Hedman E."/>
            <person name="Englund M."/>
            <person name="Stromberg M."/>
            <person name="Nyberg Akerstrom W."/>
            <person name="Nylinder S."/>
            <person name="Jareborg N."/>
            <person name="Kallberg Y."/>
            <person name="Kronander E."/>
        </authorList>
    </citation>
    <scope>NUCLEOTIDE SEQUENCE [LARGE SCALE GENOMIC DNA]</scope>
</reference>
<dbReference type="Proteomes" id="UP001314205">
    <property type="component" value="Unassembled WGS sequence"/>
</dbReference>
<protein>
    <submittedName>
        <fullName evidence="1">Uncharacterized protein</fullName>
    </submittedName>
</protein>
<evidence type="ECO:0000313" key="2">
    <source>
        <dbReference type="Proteomes" id="UP001314205"/>
    </source>
</evidence>
<organism evidence="1 2">
    <name type="scientific">Parnassius mnemosyne</name>
    <name type="common">clouded apollo</name>
    <dbReference type="NCBI Taxonomy" id="213953"/>
    <lineage>
        <taxon>Eukaryota</taxon>
        <taxon>Metazoa</taxon>
        <taxon>Ecdysozoa</taxon>
        <taxon>Arthropoda</taxon>
        <taxon>Hexapoda</taxon>
        <taxon>Insecta</taxon>
        <taxon>Pterygota</taxon>
        <taxon>Neoptera</taxon>
        <taxon>Endopterygota</taxon>
        <taxon>Lepidoptera</taxon>
        <taxon>Glossata</taxon>
        <taxon>Ditrysia</taxon>
        <taxon>Papilionoidea</taxon>
        <taxon>Papilionidae</taxon>
        <taxon>Parnassiinae</taxon>
        <taxon>Parnassini</taxon>
        <taxon>Parnassius</taxon>
        <taxon>Driopa</taxon>
    </lineage>
</organism>
<gene>
    <name evidence="1" type="ORF">PARMNEM_LOCUS680</name>
</gene>
<name>A0AAV1K811_9NEOP</name>
<keyword evidence="2" id="KW-1185">Reference proteome</keyword>
<comment type="caution">
    <text evidence="1">The sequence shown here is derived from an EMBL/GenBank/DDBJ whole genome shotgun (WGS) entry which is preliminary data.</text>
</comment>